<gene>
    <name evidence="2" type="ORF">EVAR_79402_1</name>
</gene>
<sequence length="169" mass="18835">MNTCRSFSIARHMARGKLSVLKRACKDASAALPLRQWSFVCKQQGSVNVRVRICLYAATTPWPECLKGPWKYPHPVLRPLPPRCGPRAARFRVDAHSRRDLDDGEEFGGARHIDRPVTRDCPAGGAGAGDGDSPVAVPHQFYYIPQINVVKKASYLVEYYTCCSTFTII</sequence>
<name>A0A4C1VFQ9_EUMVA</name>
<feature type="region of interest" description="Disordered" evidence="1">
    <location>
        <begin position="102"/>
        <end position="131"/>
    </location>
</feature>
<dbReference type="AlphaFoldDB" id="A0A4C1VFQ9"/>
<protein>
    <submittedName>
        <fullName evidence="2">Uncharacterized protein</fullName>
    </submittedName>
</protein>
<feature type="compositionally biased region" description="Basic and acidic residues" evidence="1">
    <location>
        <begin position="108"/>
        <end position="118"/>
    </location>
</feature>
<accession>A0A4C1VFQ9</accession>
<reference evidence="2 3" key="1">
    <citation type="journal article" date="2019" name="Commun. Biol.">
        <title>The bagworm genome reveals a unique fibroin gene that provides high tensile strength.</title>
        <authorList>
            <person name="Kono N."/>
            <person name="Nakamura H."/>
            <person name="Ohtoshi R."/>
            <person name="Tomita M."/>
            <person name="Numata K."/>
            <person name="Arakawa K."/>
        </authorList>
    </citation>
    <scope>NUCLEOTIDE SEQUENCE [LARGE SCALE GENOMIC DNA]</scope>
</reference>
<evidence type="ECO:0000256" key="1">
    <source>
        <dbReference type="SAM" id="MobiDB-lite"/>
    </source>
</evidence>
<keyword evidence="3" id="KW-1185">Reference proteome</keyword>
<dbReference type="EMBL" id="BGZK01000334">
    <property type="protein sequence ID" value="GBP37469.1"/>
    <property type="molecule type" value="Genomic_DNA"/>
</dbReference>
<evidence type="ECO:0000313" key="3">
    <source>
        <dbReference type="Proteomes" id="UP000299102"/>
    </source>
</evidence>
<organism evidence="2 3">
    <name type="scientific">Eumeta variegata</name>
    <name type="common">Bagworm moth</name>
    <name type="synonym">Eumeta japonica</name>
    <dbReference type="NCBI Taxonomy" id="151549"/>
    <lineage>
        <taxon>Eukaryota</taxon>
        <taxon>Metazoa</taxon>
        <taxon>Ecdysozoa</taxon>
        <taxon>Arthropoda</taxon>
        <taxon>Hexapoda</taxon>
        <taxon>Insecta</taxon>
        <taxon>Pterygota</taxon>
        <taxon>Neoptera</taxon>
        <taxon>Endopterygota</taxon>
        <taxon>Lepidoptera</taxon>
        <taxon>Glossata</taxon>
        <taxon>Ditrysia</taxon>
        <taxon>Tineoidea</taxon>
        <taxon>Psychidae</taxon>
        <taxon>Oiketicinae</taxon>
        <taxon>Eumeta</taxon>
    </lineage>
</organism>
<comment type="caution">
    <text evidence="2">The sequence shown here is derived from an EMBL/GenBank/DDBJ whole genome shotgun (WGS) entry which is preliminary data.</text>
</comment>
<dbReference type="Proteomes" id="UP000299102">
    <property type="component" value="Unassembled WGS sequence"/>
</dbReference>
<proteinExistence type="predicted"/>
<evidence type="ECO:0000313" key="2">
    <source>
        <dbReference type="EMBL" id="GBP37469.1"/>
    </source>
</evidence>